<keyword evidence="6 11" id="KW-0067">ATP-binding</keyword>
<reference evidence="11 12" key="1">
    <citation type="journal article" date="2018" name="Gigascience">
        <title>Genomes of trombidid mites reveal novel predicted allergens and laterally-transferred genes associated with secondary metabolism.</title>
        <authorList>
            <person name="Dong X."/>
            <person name="Chaisiri K."/>
            <person name="Xia D."/>
            <person name="Armstrong S.D."/>
            <person name="Fang Y."/>
            <person name="Donnelly M.J."/>
            <person name="Kadowaki T."/>
            <person name="McGarry J.W."/>
            <person name="Darby A.C."/>
            <person name="Makepeace B.L."/>
        </authorList>
    </citation>
    <scope>NUCLEOTIDE SEQUENCE [LARGE SCALE GENOMIC DNA]</scope>
    <source>
        <strain evidence="11">UoL-UT</strain>
    </source>
</reference>
<evidence type="ECO:0000313" key="12">
    <source>
        <dbReference type="Proteomes" id="UP000288716"/>
    </source>
</evidence>
<evidence type="ECO:0000256" key="1">
    <source>
        <dbReference type="ARBA" id="ARBA00004141"/>
    </source>
</evidence>
<dbReference type="InterPro" id="IPR027417">
    <property type="entry name" value="P-loop_NTPase"/>
</dbReference>
<dbReference type="GO" id="GO:0016887">
    <property type="term" value="F:ATP hydrolysis activity"/>
    <property type="evidence" value="ECO:0007669"/>
    <property type="project" value="InterPro"/>
</dbReference>
<gene>
    <name evidence="11" type="ORF">B4U80_02763</name>
</gene>
<dbReference type="Pfam" id="PF00005">
    <property type="entry name" value="ABC_tran"/>
    <property type="match status" value="1"/>
</dbReference>
<keyword evidence="4" id="KW-0677">Repeat</keyword>
<feature type="transmembrane region" description="Helical" evidence="9">
    <location>
        <begin position="253"/>
        <end position="281"/>
    </location>
</feature>
<keyword evidence="8 9" id="KW-0472">Membrane</keyword>
<feature type="transmembrane region" description="Helical" evidence="9">
    <location>
        <begin position="852"/>
        <end position="871"/>
    </location>
</feature>
<evidence type="ECO:0000256" key="2">
    <source>
        <dbReference type="ARBA" id="ARBA00022448"/>
    </source>
</evidence>
<feature type="transmembrane region" description="Helical" evidence="9">
    <location>
        <begin position="1080"/>
        <end position="1108"/>
    </location>
</feature>
<dbReference type="CDD" id="cd03263">
    <property type="entry name" value="ABC_subfamily_A"/>
    <property type="match status" value="1"/>
</dbReference>
<feature type="transmembrane region" description="Helical" evidence="9">
    <location>
        <begin position="1154"/>
        <end position="1178"/>
    </location>
</feature>
<dbReference type="InterPro" id="IPR017871">
    <property type="entry name" value="ABC_transporter-like_CS"/>
</dbReference>
<comment type="subcellular location">
    <subcellularLocation>
        <location evidence="1">Membrane</location>
        <topology evidence="1">Multi-pass membrane protein</topology>
    </subcellularLocation>
</comment>
<protein>
    <submittedName>
        <fullName evidence="11">ATP-binding cassette sub-family A member 1-like protein</fullName>
    </submittedName>
</protein>
<dbReference type="OrthoDB" id="6435757at2759"/>
<dbReference type="InterPro" id="IPR003593">
    <property type="entry name" value="AAA+_ATPase"/>
</dbReference>
<sequence length="1382" mass="156340">MLPIFMAAFIAIINHFDTQGNRGSFKLVDPEKYNPTAIFPDFADIEEDRKAFSQVYYTPVTNLTTTLMETAKNIAGEQFVLDVIGIQDSKNFSDKLKNESGNPVTSVVGGVMFNVDLNQQRAPVNFNYSLIMTTFDQVNALFPKKMSAAPVYKDDKKNAYFSSNFIHLQCIINEAYLEVFSNGIRPFRPRILINKYPYPRYIDSPHIYSLKTFISRSNVIGFIAIIPIILKVICGEKERRIKEMMKLMGMNDLYYYGSIFLSHLVIALFDAAAITALYFLSHTGKPLLQYASITLVFFTLVLFVVCLLLFCITASTLFNKPVAATVFTLILYISSFELPHNLMKKPGLSQSEGFQVPETAHLWTCLLPTVGMDWAFTIIVELEVYLEGAHWNTLFNEIPSFEVITLGKVYVIMLVSCVIMIILIWYLDAAWPWQHGVSQPLYFPFTTSYWLGNKRSPQTPVTPTQIEKSFFEAEPPGKPVVCADHLRKSFGLPFFTKVAVKDVTLNIYSGQITVLLGHNGAGKTTTMGMLTGIIPPTSGTVTIDGFDIVTHTREARGKIGLCPQHNILYDELTVEEHLILYGVLKGIDEITLAKEIKAVASKLDLTRKLYSLSVELSGGMKRKLSLAIAMIGSPKVLILDEPTAGMDPEARRAVWELLFSVRREIAVLVSTHHMEEADVLGDRIAIMADGVVKCAGTSMFLKNKFGAGYHLIFAKADNFDYNKFKHLVWSKLPEALQGSETNTEITVTVDPKYTKKLADFFEVFEESKKSIGVASCGVTVTTMEDVFLQVGSTFKNLKGFSTPNINDYAVFVKRPHKKLPKKQPEPKVIGTELCFQQFVGLIIKRFNFARRYIPTIANALIVPAVVILILLELQRQTLNALDIPPFSIHLDLQSMYKDTEAFAYQNPANFTSKALQQVASEDYENEVSEEGVTLTQIKTDPNEYLLDKAKNDVNVYQKKHIISASFEETNDQSSIVAWYNGEALHSLPLSLNMVYRAMQRQIIGEVFDGDSGNIYVVNSPFPKKLFYRQWFVFPQLGRYLYLSFIPLSMAFIASAFILIPIHERMSKAKLVQLMTGVNRFLFWFCHFLFDFSTHILACILILLIFWIWDTSNIFFSSFQYGFGVFFIFLLFGFAIIPFVYLLSFAIDSQATGFAAVMMIVLLFGLILGYIIFVFQLLVENGTLAKAQFNIIYTVALICPPFSLTWGVQKLFYNGAASLLCDRVPENQKQAMCSLDTAYLKSMNLMGCCSDECEALCNRLTIMVNGKFRCLGSTQHLRSKFGQGFTIVIKLKRDMLSTASSKTTEKSPKSVIPPKEVIETDRDEHDVLIHFHVPDKTFSWAYLFKTMERAKFDLHLEDYQIGDTTLEQIFLAFARKQRKREVR</sequence>
<dbReference type="SMART" id="SM00382">
    <property type="entry name" value="AAA"/>
    <property type="match status" value="1"/>
</dbReference>
<dbReference type="SUPFAM" id="SSF52540">
    <property type="entry name" value="P-loop containing nucleoside triphosphate hydrolases"/>
    <property type="match status" value="1"/>
</dbReference>
<dbReference type="GO" id="GO:0005319">
    <property type="term" value="F:lipid transporter activity"/>
    <property type="evidence" value="ECO:0007669"/>
    <property type="project" value="TreeGrafter"/>
</dbReference>
<dbReference type="Pfam" id="PF23321">
    <property type="entry name" value="R1_ABCA1"/>
    <property type="match status" value="1"/>
</dbReference>
<dbReference type="PROSITE" id="PS50893">
    <property type="entry name" value="ABC_TRANSPORTER_2"/>
    <property type="match status" value="1"/>
</dbReference>
<dbReference type="PANTHER" id="PTHR19229">
    <property type="entry name" value="ATP-BINDING CASSETTE TRANSPORTER SUBFAMILY A ABCA"/>
    <property type="match status" value="1"/>
</dbReference>
<keyword evidence="2" id="KW-0813">Transport</keyword>
<dbReference type="GO" id="GO:0016020">
    <property type="term" value="C:membrane"/>
    <property type="evidence" value="ECO:0007669"/>
    <property type="project" value="UniProtKB-SubCell"/>
</dbReference>
<evidence type="ECO:0000256" key="7">
    <source>
        <dbReference type="ARBA" id="ARBA00022989"/>
    </source>
</evidence>
<dbReference type="GO" id="GO:0140359">
    <property type="term" value="F:ABC-type transporter activity"/>
    <property type="evidence" value="ECO:0007669"/>
    <property type="project" value="InterPro"/>
</dbReference>
<dbReference type="Proteomes" id="UP000288716">
    <property type="component" value="Unassembled WGS sequence"/>
</dbReference>
<dbReference type="PANTHER" id="PTHR19229:SF250">
    <property type="entry name" value="ABC TRANSPORTER DOMAIN-CONTAINING PROTEIN-RELATED"/>
    <property type="match status" value="1"/>
</dbReference>
<feature type="transmembrane region" description="Helical" evidence="9">
    <location>
        <begin position="1039"/>
        <end position="1059"/>
    </location>
</feature>
<accession>A0A443SSL4</accession>
<evidence type="ECO:0000256" key="6">
    <source>
        <dbReference type="ARBA" id="ARBA00022840"/>
    </source>
</evidence>
<evidence type="ECO:0000256" key="3">
    <source>
        <dbReference type="ARBA" id="ARBA00022692"/>
    </source>
</evidence>
<comment type="caution">
    <text evidence="11">The sequence shown here is derived from an EMBL/GenBank/DDBJ whole genome shotgun (WGS) entry which is preliminary data.</text>
</comment>
<dbReference type="InterPro" id="IPR003439">
    <property type="entry name" value="ABC_transporter-like_ATP-bd"/>
</dbReference>
<feature type="transmembrane region" description="Helical" evidence="9">
    <location>
        <begin position="317"/>
        <end position="336"/>
    </location>
</feature>
<evidence type="ECO:0000256" key="9">
    <source>
        <dbReference type="SAM" id="Phobius"/>
    </source>
</evidence>
<evidence type="ECO:0000256" key="8">
    <source>
        <dbReference type="ARBA" id="ARBA00023136"/>
    </source>
</evidence>
<dbReference type="InterPro" id="IPR026082">
    <property type="entry name" value="ABCA"/>
</dbReference>
<dbReference type="GO" id="GO:0005524">
    <property type="term" value="F:ATP binding"/>
    <property type="evidence" value="ECO:0007669"/>
    <property type="project" value="UniProtKB-KW"/>
</dbReference>
<dbReference type="Pfam" id="PF12698">
    <property type="entry name" value="ABC2_membrane_3"/>
    <property type="match status" value="1"/>
</dbReference>
<name>A0A443SSL4_9ACAR</name>
<dbReference type="EMBL" id="NCKV01000478">
    <property type="protein sequence ID" value="RWS30501.1"/>
    <property type="molecule type" value="Genomic_DNA"/>
</dbReference>
<evidence type="ECO:0000313" key="11">
    <source>
        <dbReference type="EMBL" id="RWS30501.1"/>
    </source>
</evidence>
<dbReference type="VEuPathDB" id="VectorBase:LDEU001540"/>
<feature type="transmembrane region" description="Helical" evidence="9">
    <location>
        <begin position="409"/>
        <end position="427"/>
    </location>
</feature>
<keyword evidence="7 9" id="KW-1133">Transmembrane helix</keyword>
<dbReference type="FunFam" id="3.40.50.300:FF:000298">
    <property type="entry name" value="ATP-binding cassette sub-family A member 12"/>
    <property type="match status" value="1"/>
</dbReference>
<feature type="transmembrane region" description="Helical" evidence="9">
    <location>
        <begin position="1120"/>
        <end position="1142"/>
    </location>
</feature>
<feature type="transmembrane region" description="Helical" evidence="9">
    <location>
        <begin position="287"/>
        <end position="310"/>
    </location>
</feature>
<proteinExistence type="predicted"/>
<dbReference type="InterPro" id="IPR056264">
    <property type="entry name" value="R2_ABCA1-4-like"/>
</dbReference>
<feature type="transmembrane region" description="Helical" evidence="9">
    <location>
        <begin position="213"/>
        <end position="233"/>
    </location>
</feature>
<feature type="transmembrane region" description="Helical" evidence="9">
    <location>
        <begin position="1190"/>
        <end position="1207"/>
    </location>
</feature>
<dbReference type="STRING" id="299467.A0A443SSL4"/>
<feature type="domain" description="ABC transporter" evidence="10">
    <location>
        <begin position="481"/>
        <end position="714"/>
    </location>
</feature>
<keyword evidence="12" id="KW-1185">Reference proteome</keyword>
<keyword evidence="5" id="KW-0547">Nucleotide-binding</keyword>
<evidence type="ECO:0000256" key="5">
    <source>
        <dbReference type="ARBA" id="ARBA00022741"/>
    </source>
</evidence>
<dbReference type="Gene3D" id="3.40.50.300">
    <property type="entry name" value="P-loop containing nucleotide triphosphate hydrolases"/>
    <property type="match status" value="1"/>
</dbReference>
<evidence type="ECO:0000259" key="10">
    <source>
        <dbReference type="PROSITE" id="PS50893"/>
    </source>
</evidence>
<organism evidence="11 12">
    <name type="scientific">Leptotrombidium deliense</name>
    <dbReference type="NCBI Taxonomy" id="299467"/>
    <lineage>
        <taxon>Eukaryota</taxon>
        <taxon>Metazoa</taxon>
        <taxon>Ecdysozoa</taxon>
        <taxon>Arthropoda</taxon>
        <taxon>Chelicerata</taxon>
        <taxon>Arachnida</taxon>
        <taxon>Acari</taxon>
        <taxon>Acariformes</taxon>
        <taxon>Trombidiformes</taxon>
        <taxon>Prostigmata</taxon>
        <taxon>Anystina</taxon>
        <taxon>Parasitengona</taxon>
        <taxon>Trombiculoidea</taxon>
        <taxon>Trombiculidae</taxon>
        <taxon>Leptotrombidium</taxon>
    </lineage>
</organism>
<evidence type="ECO:0000256" key="4">
    <source>
        <dbReference type="ARBA" id="ARBA00022737"/>
    </source>
</evidence>
<dbReference type="InterPro" id="IPR013525">
    <property type="entry name" value="ABC2_TM"/>
</dbReference>
<dbReference type="PROSITE" id="PS00211">
    <property type="entry name" value="ABC_TRANSPORTER_1"/>
    <property type="match status" value="1"/>
</dbReference>
<keyword evidence="3 9" id="KW-0812">Transmembrane</keyword>